<dbReference type="OrthoDB" id="9769359at2"/>
<dbReference type="PANTHER" id="PTHR43155:SF2">
    <property type="entry name" value="CYCLIC DI-GMP PHOSPHODIESTERASE PA4108"/>
    <property type="match status" value="1"/>
</dbReference>
<evidence type="ECO:0000313" key="3">
    <source>
        <dbReference type="Proteomes" id="UP000434052"/>
    </source>
</evidence>
<evidence type="ECO:0000313" key="2">
    <source>
        <dbReference type="EMBL" id="TVM34069.1"/>
    </source>
</evidence>
<accession>A0A6P1ZJW8</accession>
<organism evidence="2 3">
    <name type="scientific">Oceanidesulfovibrio marinus</name>
    <dbReference type="NCBI Taxonomy" id="370038"/>
    <lineage>
        <taxon>Bacteria</taxon>
        <taxon>Pseudomonadati</taxon>
        <taxon>Thermodesulfobacteriota</taxon>
        <taxon>Desulfovibrionia</taxon>
        <taxon>Desulfovibrionales</taxon>
        <taxon>Desulfovibrionaceae</taxon>
        <taxon>Oceanidesulfovibrio</taxon>
    </lineage>
</organism>
<feature type="domain" description="HD-GYP" evidence="1">
    <location>
        <begin position="299"/>
        <end position="588"/>
    </location>
</feature>
<dbReference type="Gene3D" id="3.30.450.40">
    <property type="match status" value="1"/>
</dbReference>
<reference evidence="2 3" key="1">
    <citation type="submission" date="2018-06" db="EMBL/GenBank/DDBJ databases">
        <title>Complete genome of Desulfovibrio marinus P48SEP.</title>
        <authorList>
            <person name="Crispim J.S."/>
            <person name="Vidigal P.M.P."/>
            <person name="Silva L.C.F."/>
            <person name="Araujo L.C."/>
            <person name="Laguardia C.N."/>
            <person name="Dias R.S."/>
            <person name="Sousa M.P."/>
            <person name="Paula S.O."/>
            <person name="Silva C."/>
        </authorList>
    </citation>
    <scope>NUCLEOTIDE SEQUENCE [LARGE SCALE GENOMIC DNA]</scope>
    <source>
        <strain evidence="2 3">P48SEP</strain>
    </source>
</reference>
<gene>
    <name evidence="2" type="ORF">DQK91_09195</name>
</gene>
<dbReference type="SUPFAM" id="SSF55781">
    <property type="entry name" value="GAF domain-like"/>
    <property type="match status" value="1"/>
</dbReference>
<name>A0A6P1ZJW8_9BACT</name>
<dbReference type="CDD" id="cd00077">
    <property type="entry name" value="HDc"/>
    <property type="match status" value="1"/>
</dbReference>
<dbReference type="Gene3D" id="1.10.3210.10">
    <property type="entry name" value="Hypothetical protein af1432"/>
    <property type="match status" value="2"/>
</dbReference>
<dbReference type="SUPFAM" id="SSF109604">
    <property type="entry name" value="HD-domain/PDEase-like"/>
    <property type="match status" value="1"/>
</dbReference>
<protein>
    <submittedName>
        <fullName evidence="2">C-di-GMP phosphodiesterase</fullName>
    </submittedName>
</protein>
<dbReference type="AlphaFoldDB" id="A0A6P1ZJW8"/>
<dbReference type="PANTHER" id="PTHR43155">
    <property type="entry name" value="CYCLIC DI-GMP PHOSPHODIESTERASE PA4108-RELATED"/>
    <property type="match status" value="1"/>
</dbReference>
<dbReference type="InterPro" id="IPR006674">
    <property type="entry name" value="HD_domain"/>
</dbReference>
<proteinExistence type="predicted"/>
<dbReference type="InterPro" id="IPR029016">
    <property type="entry name" value="GAF-like_dom_sf"/>
</dbReference>
<dbReference type="EMBL" id="QMIF01000005">
    <property type="protein sequence ID" value="TVM34069.1"/>
    <property type="molecule type" value="Genomic_DNA"/>
</dbReference>
<dbReference type="SMART" id="SM00471">
    <property type="entry name" value="HDc"/>
    <property type="match status" value="1"/>
</dbReference>
<dbReference type="InterPro" id="IPR037522">
    <property type="entry name" value="HD_GYP_dom"/>
</dbReference>
<dbReference type="RefSeq" id="WP_144305065.1">
    <property type="nucleotide sequence ID" value="NZ_QMIF01000005.1"/>
</dbReference>
<sequence length="593" mass="66084">MTTGLPLTRLLKKPFLRSYLEDALALFGEGCSLAVIHTPDSPVLAGFAGPADEETLLSRFVSNSTDPDSIRELTVVDTVYGWLLLDSCDGAPHPQLDFVARSLCEIMQREFVRRGLGAETLDQYREVALMQRAVAKLNVSLNVRDVALALLGECMATSFPAQHVMVFFRDEENEPFHIIHALSTRGVEYAQRIAESRLFTEILAHDSQNAKAGDHHGERTVKGEIVNDLSGDDRWDIVVPGVNKLLIVPLATSHMVHGALVMVASEDSPTFESSHLKRITTLASVTGIAMANAHHFQQVQKILIALIQSIATAIDSRDRLTSGHSQRVARIAHALARAVNRDHADFADRVFNEVELEEIFYAGLLHDVGKIGVREEVLTKASRLPAKKLDLIGLRLQLWAALHAREWQELQDRLQAINTAYDLSQEDEDLLRQLARESFTVSGRTMTVLGEDELQELLTPRGTLNAEEWAEIKRHPQESHRILENIPFTDRFPRILDIIIQHHERLDGSGYPAGLAGENVLLQSRILAVADVYDSLCRDRHYKKAFSREKALAILEDEGRLGKLDPRVVRVLVDSLDAVERAQAPEPLVFSAG</sequence>
<dbReference type="InterPro" id="IPR003607">
    <property type="entry name" value="HD/PDEase_dom"/>
</dbReference>
<evidence type="ECO:0000259" key="1">
    <source>
        <dbReference type="PROSITE" id="PS51832"/>
    </source>
</evidence>
<dbReference type="Pfam" id="PF01966">
    <property type="entry name" value="HD"/>
    <property type="match status" value="1"/>
</dbReference>
<dbReference type="Proteomes" id="UP000434052">
    <property type="component" value="Unassembled WGS sequence"/>
</dbReference>
<comment type="caution">
    <text evidence="2">The sequence shown here is derived from an EMBL/GenBank/DDBJ whole genome shotgun (WGS) entry which is preliminary data.</text>
</comment>
<dbReference type="PROSITE" id="PS51832">
    <property type="entry name" value="HD_GYP"/>
    <property type="match status" value="1"/>
</dbReference>
<dbReference type="Pfam" id="PF13487">
    <property type="entry name" value="HD_5"/>
    <property type="match status" value="1"/>
</dbReference>